<dbReference type="InterPro" id="IPR023606">
    <property type="entry name" value="CoA-Trfase_III_dom_1_sf"/>
</dbReference>
<protein>
    <submittedName>
        <fullName evidence="1">CoA transferase</fullName>
    </submittedName>
</protein>
<dbReference type="Gene3D" id="3.30.1540.10">
    <property type="entry name" value="formyl-coa transferase, domain 3"/>
    <property type="match status" value="1"/>
</dbReference>
<proteinExistence type="predicted"/>
<evidence type="ECO:0000313" key="1">
    <source>
        <dbReference type="EMBL" id="MXU65485.1"/>
    </source>
</evidence>
<comment type="caution">
    <text evidence="1">The sequence shown here is derived from an EMBL/GenBank/DDBJ whole genome shotgun (WGS) entry which is preliminary data.</text>
</comment>
<gene>
    <name evidence="1" type="ORF">GSH16_08490</name>
</gene>
<reference evidence="1 2" key="1">
    <citation type="submission" date="2019-12" db="EMBL/GenBank/DDBJ databases">
        <title>Strain KN286 was isolated from seawater, which was collected from Caroline Seamount in the tropical western Pacific.</title>
        <authorList>
            <person name="Wang Q."/>
        </authorList>
    </citation>
    <scope>NUCLEOTIDE SEQUENCE [LARGE SCALE GENOMIC DNA]</scope>
    <source>
        <strain evidence="1 2">KN286</strain>
    </source>
</reference>
<name>A0A6B0TUN0_9RHOB</name>
<sequence>MADPLPPPLAKIRILEFAGLGPGPFAGQLLADLGADVIVVDRPVPNPLRPAGAVERRGKRSIRLDLKRARDRDVARALMGRADALIEGNRPGVMERLGLGPDVALAENPALVYGRMTGWGQAGPYAGMAGHDINYIGVTGALQAMGDADRPPPPPLNLVGDFGGGSLFLALGLLAGVIAARENGQGRVVDAAICDGTSALMGMIHSLAGAGAWDAARGANLLDGGRPYYRCYGTRDGRFMAVGCIEPQFHAEMLARLGIDPDSYGNQNDPACFAAQAAQLEKIFASRDQADWAAHFAGSDACVTPVRALDEVMDDPHMAARAALVARGDTQHPAIAPRCGGAVDPPDLSPEGGATADILGELGLPVDFLDSEGTA</sequence>
<keyword evidence="1" id="KW-0808">Transferase</keyword>
<dbReference type="Pfam" id="PF02515">
    <property type="entry name" value="CoA_transf_3"/>
    <property type="match status" value="1"/>
</dbReference>
<organism evidence="1 2">
    <name type="scientific">Oceanomicrobium pacificus</name>
    <dbReference type="NCBI Taxonomy" id="2692916"/>
    <lineage>
        <taxon>Bacteria</taxon>
        <taxon>Pseudomonadati</taxon>
        <taxon>Pseudomonadota</taxon>
        <taxon>Alphaproteobacteria</taxon>
        <taxon>Rhodobacterales</taxon>
        <taxon>Paracoccaceae</taxon>
        <taxon>Oceanomicrobium</taxon>
    </lineage>
</organism>
<dbReference type="PANTHER" id="PTHR48228:SF5">
    <property type="entry name" value="ALPHA-METHYLACYL-COA RACEMASE"/>
    <property type="match status" value="1"/>
</dbReference>
<dbReference type="EMBL" id="WUWG01000003">
    <property type="protein sequence ID" value="MXU65485.1"/>
    <property type="molecule type" value="Genomic_DNA"/>
</dbReference>
<dbReference type="AlphaFoldDB" id="A0A6B0TUN0"/>
<dbReference type="RefSeq" id="WP_160854006.1">
    <property type="nucleotide sequence ID" value="NZ_WUWG01000003.1"/>
</dbReference>
<evidence type="ECO:0000313" key="2">
    <source>
        <dbReference type="Proteomes" id="UP000436016"/>
    </source>
</evidence>
<dbReference type="PANTHER" id="PTHR48228">
    <property type="entry name" value="SUCCINYL-COA--D-CITRAMALATE COA-TRANSFERASE"/>
    <property type="match status" value="1"/>
</dbReference>
<dbReference type="InterPro" id="IPR044855">
    <property type="entry name" value="CoA-Trfase_III_dom3_sf"/>
</dbReference>
<dbReference type="InterPro" id="IPR050509">
    <property type="entry name" value="CoA-transferase_III"/>
</dbReference>
<dbReference type="SUPFAM" id="SSF89796">
    <property type="entry name" value="CoA-transferase family III (CaiB/BaiF)"/>
    <property type="match status" value="1"/>
</dbReference>
<dbReference type="Gene3D" id="3.40.50.10540">
    <property type="entry name" value="Crotonobetainyl-coa:carnitine coa-transferase, domain 1"/>
    <property type="match status" value="1"/>
</dbReference>
<keyword evidence="2" id="KW-1185">Reference proteome</keyword>
<dbReference type="Proteomes" id="UP000436016">
    <property type="component" value="Unassembled WGS sequence"/>
</dbReference>
<dbReference type="InterPro" id="IPR003673">
    <property type="entry name" value="CoA-Trfase_fam_III"/>
</dbReference>
<dbReference type="GO" id="GO:0016740">
    <property type="term" value="F:transferase activity"/>
    <property type="evidence" value="ECO:0007669"/>
    <property type="project" value="UniProtKB-KW"/>
</dbReference>
<accession>A0A6B0TUN0</accession>